<dbReference type="SMART" id="SM00490">
    <property type="entry name" value="HELICc"/>
    <property type="match status" value="1"/>
</dbReference>
<organism evidence="3">
    <name type="scientific">marine sediment metagenome</name>
    <dbReference type="NCBI Taxonomy" id="412755"/>
    <lineage>
        <taxon>unclassified sequences</taxon>
        <taxon>metagenomes</taxon>
        <taxon>ecological metagenomes</taxon>
    </lineage>
</organism>
<proteinExistence type="predicted"/>
<dbReference type="Pfam" id="PF00271">
    <property type="entry name" value="Helicase_C"/>
    <property type="match status" value="1"/>
</dbReference>
<keyword evidence="1" id="KW-0378">Hydrolase</keyword>
<dbReference type="GO" id="GO:0016787">
    <property type="term" value="F:hydrolase activity"/>
    <property type="evidence" value="ECO:0007669"/>
    <property type="project" value="UniProtKB-KW"/>
</dbReference>
<dbReference type="PANTHER" id="PTHR10799">
    <property type="entry name" value="SNF2/RAD54 HELICASE FAMILY"/>
    <property type="match status" value="1"/>
</dbReference>
<dbReference type="InterPro" id="IPR001650">
    <property type="entry name" value="Helicase_C-like"/>
</dbReference>
<name>A0A0F9CF27_9ZZZZ</name>
<dbReference type="InterPro" id="IPR049730">
    <property type="entry name" value="SNF2/RAD54-like_C"/>
</dbReference>
<dbReference type="PROSITE" id="PS51194">
    <property type="entry name" value="HELICASE_CTER"/>
    <property type="match status" value="1"/>
</dbReference>
<dbReference type="AlphaFoldDB" id="A0A0F9CF27"/>
<dbReference type="InterPro" id="IPR038718">
    <property type="entry name" value="SNF2-like_sf"/>
</dbReference>
<reference evidence="3" key="1">
    <citation type="journal article" date="2015" name="Nature">
        <title>Complex archaea that bridge the gap between prokaryotes and eukaryotes.</title>
        <authorList>
            <person name="Spang A."/>
            <person name="Saw J.H."/>
            <person name="Jorgensen S.L."/>
            <person name="Zaremba-Niedzwiedzka K."/>
            <person name="Martijn J."/>
            <person name="Lind A.E."/>
            <person name="van Eijk R."/>
            <person name="Schleper C."/>
            <person name="Guy L."/>
            <person name="Ettema T.J."/>
        </authorList>
    </citation>
    <scope>NUCLEOTIDE SEQUENCE</scope>
</reference>
<gene>
    <name evidence="3" type="ORF">LCGC14_2409390</name>
</gene>
<feature type="domain" description="Helicase C-terminal" evidence="2">
    <location>
        <begin position="283"/>
        <end position="432"/>
    </location>
</feature>
<sequence>MLVIAPNGVHRNWITDEIPAHLPDIVSNETMAFYYQTSKSQTKWHQAACREFLRHPNFKILAISYSAFMTKRGKEFVWDFIKPLDGKLLYVLDESARIKTPRAKRTRSIILSGRYANYKRILTGTPVANSPFDVYSQVRFLDKEFWARLHLPTFTVFKSYFGVFEESFNRKINQSYKVLLAYKELDKLNGLITSISSRVTKDEVLDLPPKLYSKRYVELSSEQMDAYQRLREEYMILLEGGEEVTAILAVTRILRLQQIVNGYVGTDDEKIKHLFEKPEDNPRLKLLGEICEDVPHKAIIWARFQEDITQICSMFGPQAVRYDGRTKDADRAAAIEGFQRGDIKFFVGNPAAAGEGLTLHAARTVIYYSNSFKLTDRLQSEDRAHRIGTKHPVHYIDLVAEGTVDERIVRALINKLDVASMVVGDAFREWIR</sequence>
<evidence type="ECO:0000256" key="1">
    <source>
        <dbReference type="ARBA" id="ARBA00022801"/>
    </source>
</evidence>
<dbReference type="InterPro" id="IPR000330">
    <property type="entry name" value="SNF2_N"/>
</dbReference>
<dbReference type="Pfam" id="PF00176">
    <property type="entry name" value="SNF2-rel_dom"/>
    <property type="match status" value="1"/>
</dbReference>
<dbReference type="SUPFAM" id="SSF52540">
    <property type="entry name" value="P-loop containing nucleoside triphosphate hydrolases"/>
    <property type="match status" value="2"/>
</dbReference>
<dbReference type="CDD" id="cd18793">
    <property type="entry name" value="SF2_C_SNF"/>
    <property type="match status" value="1"/>
</dbReference>
<dbReference type="Gene3D" id="3.40.50.10810">
    <property type="entry name" value="Tandem AAA-ATPase domain"/>
    <property type="match status" value="1"/>
</dbReference>
<evidence type="ECO:0000259" key="2">
    <source>
        <dbReference type="PROSITE" id="PS51194"/>
    </source>
</evidence>
<accession>A0A0F9CF27</accession>
<comment type="caution">
    <text evidence="3">The sequence shown here is derived from an EMBL/GenBank/DDBJ whole genome shotgun (WGS) entry which is preliminary data.</text>
</comment>
<evidence type="ECO:0000313" key="3">
    <source>
        <dbReference type="EMBL" id="KKL25032.1"/>
    </source>
</evidence>
<protein>
    <recommendedName>
        <fullName evidence="2">Helicase C-terminal domain-containing protein</fullName>
    </recommendedName>
</protein>
<feature type="non-terminal residue" evidence="3">
    <location>
        <position position="1"/>
    </location>
</feature>
<dbReference type="InterPro" id="IPR027417">
    <property type="entry name" value="P-loop_NTPase"/>
</dbReference>
<dbReference type="GO" id="GO:0005524">
    <property type="term" value="F:ATP binding"/>
    <property type="evidence" value="ECO:0007669"/>
    <property type="project" value="InterPro"/>
</dbReference>
<dbReference type="Gene3D" id="3.40.50.300">
    <property type="entry name" value="P-loop containing nucleotide triphosphate hydrolases"/>
    <property type="match status" value="1"/>
</dbReference>
<dbReference type="EMBL" id="LAZR01036369">
    <property type="protein sequence ID" value="KKL25032.1"/>
    <property type="molecule type" value="Genomic_DNA"/>
</dbReference>